<dbReference type="CDD" id="cd23106">
    <property type="entry name" value="neurotoxins_LC_scorpion"/>
    <property type="match status" value="1"/>
</dbReference>
<keyword evidence="4" id="KW-0732">Signal</keyword>
<keyword evidence="6" id="KW-0813">Transport</keyword>
<evidence type="ECO:0000256" key="1">
    <source>
        <dbReference type="ARBA" id="ARBA00004613"/>
    </source>
</evidence>
<feature type="signal peptide" evidence="4">
    <location>
        <begin position="1"/>
        <end position="20"/>
    </location>
</feature>
<organism evidence="6">
    <name type="scientific">Androctonus bicolor</name>
    <dbReference type="NCBI Taxonomy" id="748906"/>
    <lineage>
        <taxon>Eukaryota</taxon>
        <taxon>Metazoa</taxon>
        <taxon>Ecdysozoa</taxon>
        <taxon>Arthropoda</taxon>
        <taxon>Chelicerata</taxon>
        <taxon>Arachnida</taxon>
        <taxon>Scorpiones</taxon>
        <taxon>Buthida</taxon>
        <taxon>Buthoidea</taxon>
        <taxon>Buthidae</taxon>
        <taxon>Androctonus</taxon>
    </lineage>
</organism>
<evidence type="ECO:0000313" key="6">
    <source>
        <dbReference type="EMBL" id="AIX87630.1"/>
    </source>
</evidence>
<dbReference type="AlphaFoldDB" id="A0A0K0LBU8"/>
<comment type="subcellular location">
    <subcellularLocation>
        <location evidence="1">Secreted</location>
    </subcellularLocation>
</comment>
<dbReference type="InterPro" id="IPR002061">
    <property type="entry name" value="Scorpion_toxinL/defensin"/>
</dbReference>
<evidence type="ECO:0000259" key="5">
    <source>
        <dbReference type="PROSITE" id="PS51863"/>
    </source>
</evidence>
<dbReference type="Pfam" id="PF00537">
    <property type="entry name" value="Toxin_3"/>
    <property type="match status" value="1"/>
</dbReference>
<dbReference type="InterPro" id="IPR036574">
    <property type="entry name" value="Scorpion_toxin-like_sf"/>
</dbReference>
<keyword evidence="3" id="KW-1015">Disulfide bond</keyword>
<evidence type="ECO:0000256" key="2">
    <source>
        <dbReference type="ARBA" id="ARBA00022525"/>
    </source>
</evidence>
<evidence type="ECO:0000256" key="3">
    <source>
        <dbReference type="ARBA" id="ARBA00023157"/>
    </source>
</evidence>
<protein>
    <submittedName>
        <fullName evidence="6">Sodium channel blocker AbNaTx10</fullName>
    </submittedName>
</protein>
<dbReference type="GO" id="GO:0005576">
    <property type="term" value="C:extracellular region"/>
    <property type="evidence" value="ECO:0007669"/>
    <property type="project" value="UniProtKB-SubCell"/>
</dbReference>
<keyword evidence="6" id="KW-0407">Ion channel</keyword>
<keyword evidence="2" id="KW-0964">Secreted</keyword>
<dbReference type="PROSITE" id="PS51863">
    <property type="entry name" value="LCN_CSAB"/>
    <property type="match status" value="1"/>
</dbReference>
<dbReference type="EMBL" id="KJ787342">
    <property type="protein sequence ID" value="AIX87630.1"/>
    <property type="molecule type" value="mRNA"/>
</dbReference>
<dbReference type="PRINTS" id="PR00285">
    <property type="entry name" value="SCORPNTOXIN"/>
</dbReference>
<dbReference type="GO" id="GO:0019871">
    <property type="term" value="F:sodium channel inhibitor activity"/>
    <property type="evidence" value="ECO:0007669"/>
    <property type="project" value="InterPro"/>
</dbReference>
<accession>A0A0K0LBU8</accession>
<dbReference type="Gene3D" id="3.30.30.10">
    <property type="entry name" value="Knottin, scorpion toxin-like"/>
    <property type="match status" value="1"/>
</dbReference>
<proteinExistence type="evidence at transcript level"/>
<name>A0A0K0LBU8_9SCOR</name>
<feature type="domain" description="LCN-type CS-alpha/beta" evidence="5">
    <location>
        <begin position="20"/>
        <end position="80"/>
    </location>
</feature>
<dbReference type="InterPro" id="IPR044062">
    <property type="entry name" value="LCN-type_CS_alpha_beta_dom"/>
</dbReference>
<dbReference type="GO" id="GO:0090729">
    <property type="term" value="F:toxin activity"/>
    <property type="evidence" value="ECO:0007669"/>
    <property type="project" value="InterPro"/>
</dbReference>
<dbReference type="GO" id="GO:0034220">
    <property type="term" value="P:monoatomic ion transmembrane transport"/>
    <property type="evidence" value="ECO:0007669"/>
    <property type="project" value="UniProtKB-KW"/>
</dbReference>
<dbReference type="SUPFAM" id="SSF57095">
    <property type="entry name" value="Scorpion toxin-like"/>
    <property type="match status" value="1"/>
</dbReference>
<dbReference type="InterPro" id="IPR018218">
    <property type="entry name" value="Scorpion_toxinL"/>
</dbReference>
<feature type="chain" id="PRO_5005451023" evidence="4">
    <location>
        <begin position="21"/>
        <end position="83"/>
    </location>
</feature>
<sequence length="83" mass="9187">MKLLLLLIISASLLIGLAKSDDPLKDMNGCKVPCLMTVDFCDVTCKINGGSSGYCKFSEISCWRKGLPDNKIWKNGENCYSFM</sequence>
<reference evidence="6" key="1">
    <citation type="journal article" date="2015" name="J. Proteomics">
        <title>Unique diversity of the venom peptides from the scorpion Androctonus bicolor revealed by transcriptomic and proteomic analysis.</title>
        <authorList>
            <person name="Zhang L."/>
            <person name="Shi W."/>
            <person name="Zeng X.C."/>
            <person name="Ge F."/>
            <person name="Yang M."/>
            <person name="Nie Y."/>
            <person name="Bao A."/>
            <person name="Wu S."/>
            <person name="E G."/>
        </authorList>
    </citation>
    <scope>NUCLEOTIDE SEQUENCE</scope>
</reference>
<evidence type="ECO:0000256" key="4">
    <source>
        <dbReference type="SAM" id="SignalP"/>
    </source>
</evidence>
<keyword evidence="6" id="KW-0406">Ion transport</keyword>